<dbReference type="Pfam" id="PF04471">
    <property type="entry name" value="Mrr_cat"/>
    <property type="match status" value="1"/>
</dbReference>
<comment type="caution">
    <text evidence="2">The sequence shown here is derived from an EMBL/GenBank/DDBJ whole genome shotgun (WGS) entry which is preliminary data.</text>
</comment>
<gene>
    <name evidence="2" type="ORF">A3A08_01070</name>
</gene>
<dbReference type="CDD" id="cd22308">
    <property type="entry name" value="Af1548-like"/>
    <property type="match status" value="1"/>
</dbReference>
<dbReference type="InterPro" id="IPR007560">
    <property type="entry name" value="Restrct_endonuc_IV_Mrr"/>
</dbReference>
<accession>A0A1G2E9D7</accession>
<evidence type="ECO:0000313" key="3">
    <source>
        <dbReference type="Proteomes" id="UP000176406"/>
    </source>
</evidence>
<evidence type="ECO:0000259" key="1">
    <source>
        <dbReference type="Pfam" id="PF04471"/>
    </source>
</evidence>
<proteinExistence type="predicted"/>
<dbReference type="Gene3D" id="3.40.1350.10">
    <property type="match status" value="1"/>
</dbReference>
<dbReference type="InterPro" id="IPR011335">
    <property type="entry name" value="Restrct_endonuc-II-like"/>
</dbReference>
<sequence length="266" mass="30131">MEIIKASGEKQKFNAEKLSVSIKRAGAEPGLAREISKKVAKSVKQGAESGKILDRTLYYLQKENPLLAERYNLKKAIMELGPAGFTFEKYVAEILKEYGYSVKTNEQVRGSCVTHEIDVAARKGNQRVMIECKYHNERGIRSDTKVALYTFARFLDVKNVFNEAWLVTNTKCTNQAIQYARCAGLKIISWRHPSKGSLEYLIEKKKLYPITILPSLTKYIKERLAWGQILLTKDLLKYPLDGLIGLTGLEFNTAKNLQAQAKELCC</sequence>
<protein>
    <recommendedName>
        <fullName evidence="1">Restriction endonuclease type IV Mrr domain-containing protein</fullName>
    </recommendedName>
</protein>
<dbReference type="GO" id="GO:0004519">
    <property type="term" value="F:endonuclease activity"/>
    <property type="evidence" value="ECO:0007669"/>
    <property type="project" value="InterPro"/>
</dbReference>
<feature type="domain" description="Restriction endonuclease type IV Mrr" evidence="1">
    <location>
        <begin position="84"/>
        <end position="188"/>
    </location>
</feature>
<dbReference type="InterPro" id="IPR011856">
    <property type="entry name" value="tRNA_endonuc-like_dom_sf"/>
</dbReference>
<dbReference type="GO" id="GO:0009307">
    <property type="term" value="P:DNA restriction-modification system"/>
    <property type="evidence" value="ECO:0007669"/>
    <property type="project" value="InterPro"/>
</dbReference>
<reference evidence="2 3" key="1">
    <citation type="journal article" date="2016" name="Nat. Commun.">
        <title>Thousands of microbial genomes shed light on interconnected biogeochemical processes in an aquifer system.</title>
        <authorList>
            <person name="Anantharaman K."/>
            <person name="Brown C.T."/>
            <person name="Hug L.A."/>
            <person name="Sharon I."/>
            <person name="Castelle C.J."/>
            <person name="Probst A.J."/>
            <person name="Thomas B.C."/>
            <person name="Singh A."/>
            <person name="Wilkins M.J."/>
            <person name="Karaoz U."/>
            <person name="Brodie E.L."/>
            <person name="Williams K.H."/>
            <person name="Hubbard S.S."/>
            <person name="Banfield J.F."/>
        </authorList>
    </citation>
    <scope>NUCLEOTIDE SEQUENCE [LARGE SCALE GENOMIC DNA]</scope>
</reference>
<evidence type="ECO:0000313" key="2">
    <source>
        <dbReference type="EMBL" id="OGZ22464.1"/>
    </source>
</evidence>
<dbReference type="GO" id="GO:0003677">
    <property type="term" value="F:DNA binding"/>
    <property type="evidence" value="ECO:0007669"/>
    <property type="project" value="InterPro"/>
</dbReference>
<organism evidence="2 3">
    <name type="scientific">Candidatus Nealsonbacteria bacterium RIFCSPLOWO2_01_FULL_41_9</name>
    <dbReference type="NCBI Taxonomy" id="1801671"/>
    <lineage>
        <taxon>Bacteria</taxon>
        <taxon>Candidatus Nealsoniibacteriota</taxon>
    </lineage>
</organism>
<dbReference type="EMBL" id="MHMG01000044">
    <property type="protein sequence ID" value="OGZ22464.1"/>
    <property type="molecule type" value="Genomic_DNA"/>
</dbReference>
<dbReference type="AlphaFoldDB" id="A0A1G2E9D7"/>
<dbReference type="Proteomes" id="UP000176406">
    <property type="component" value="Unassembled WGS sequence"/>
</dbReference>
<name>A0A1G2E9D7_9BACT</name>
<dbReference type="SUPFAM" id="SSF52980">
    <property type="entry name" value="Restriction endonuclease-like"/>
    <property type="match status" value="1"/>
</dbReference>